<dbReference type="InterPro" id="IPR003959">
    <property type="entry name" value="ATPase_AAA_core"/>
</dbReference>
<dbReference type="Proteomes" id="UP001165079">
    <property type="component" value="Unassembled WGS sequence"/>
</dbReference>
<evidence type="ECO:0000313" key="5">
    <source>
        <dbReference type="EMBL" id="GLZ80367.1"/>
    </source>
</evidence>
<dbReference type="RefSeq" id="WP_285665529.1">
    <property type="nucleotide sequence ID" value="NZ_BSTX01000004.1"/>
</dbReference>
<name>A0A9W6SQL7_9ACTN</name>
<dbReference type="SUPFAM" id="SSF52540">
    <property type="entry name" value="P-loop containing nucleoside triphosphate hydrolases"/>
    <property type="match status" value="1"/>
</dbReference>
<protein>
    <submittedName>
        <fullName evidence="5">ATPase</fullName>
    </submittedName>
</protein>
<dbReference type="InterPro" id="IPR054472">
    <property type="entry name" value="WHD"/>
</dbReference>
<dbReference type="PANTHER" id="PTHR23073">
    <property type="entry name" value="26S PROTEASOME REGULATORY SUBUNIT"/>
    <property type="match status" value="1"/>
</dbReference>
<evidence type="ECO:0000256" key="3">
    <source>
        <dbReference type="ARBA" id="ARBA00022840"/>
    </source>
</evidence>
<gene>
    <name evidence="5" type="ORF">Afil01_51740</name>
</gene>
<dbReference type="EMBL" id="BSTX01000004">
    <property type="protein sequence ID" value="GLZ80367.1"/>
    <property type="molecule type" value="Genomic_DNA"/>
</dbReference>
<evidence type="ECO:0000313" key="6">
    <source>
        <dbReference type="Proteomes" id="UP001165079"/>
    </source>
</evidence>
<evidence type="ECO:0000256" key="2">
    <source>
        <dbReference type="ARBA" id="ARBA00022741"/>
    </source>
</evidence>
<dbReference type="CDD" id="cd19481">
    <property type="entry name" value="RecA-like_protease"/>
    <property type="match status" value="1"/>
</dbReference>
<comment type="caution">
    <text evidence="5">The sequence shown here is derived from an EMBL/GenBank/DDBJ whole genome shotgun (WGS) entry which is preliminary data.</text>
</comment>
<keyword evidence="3" id="KW-0067">ATP-binding</keyword>
<organism evidence="5 6">
    <name type="scientific">Actinorhabdospora filicis</name>
    <dbReference type="NCBI Taxonomy" id="1785913"/>
    <lineage>
        <taxon>Bacteria</taxon>
        <taxon>Bacillati</taxon>
        <taxon>Actinomycetota</taxon>
        <taxon>Actinomycetes</taxon>
        <taxon>Micromonosporales</taxon>
        <taxon>Micromonosporaceae</taxon>
        <taxon>Actinorhabdospora</taxon>
    </lineage>
</organism>
<comment type="similarity">
    <text evidence="1">Belongs to the AAA ATPase family.</text>
</comment>
<reference evidence="5" key="1">
    <citation type="submission" date="2023-03" db="EMBL/GenBank/DDBJ databases">
        <title>Actinorhabdospora filicis NBRC 111898.</title>
        <authorList>
            <person name="Ichikawa N."/>
            <person name="Sato H."/>
            <person name="Tonouchi N."/>
        </authorList>
    </citation>
    <scope>NUCLEOTIDE SEQUENCE</scope>
    <source>
        <strain evidence="5">NBRC 111898</strain>
    </source>
</reference>
<keyword evidence="6" id="KW-1185">Reference proteome</keyword>
<dbReference type="SMART" id="SM00382">
    <property type="entry name" value="AAA"/>
    <property type="match status" value="1"/>
</dbReference>
<feature type="domain" description="AAA+ ATPase" evidence="4">
    <location>
        <begin position="449"/>
        <end position="581"/>
    </location>
</feature>
<evidence type="ECO:0000259" key="4">
    <source>
        <dbReference type="SMART" id="SM00382"/>
    </source>
</evidence>
<dbReference type="GO" id="GO:0016887">
    <property type="term" value="F:ATP hydrolysis activity"/>
    <property type="evidence" value="ECO:0007669"/>
    <property type="project" value="InterPro"/>
</dbReference>
<dbReference type="Pfam" id="PF00004">
    <property type="entry name" value="AAA"/>
    <property type="match status" value="1"/>
</dbReference>
<accession>A0A9W6SQL7</accession>
<dbReference type="InterPro" id="IPR050221">
    <property type="entry name" value="26S_Proteasome_ATPase"/>
</dbReference>
<keyword evidence="2" id="KW-0547">Nucleotide-binding</keyword>
<dbReference type="Gene3D" id="3.40.50.300">
    <property type="entry name" value="P-loop containing nucleotide triphosphate hydrolases"/>
    <property type="match status" value="1"/>
</dbReference>
<evidence type="ECO:0000256" key="1">
    <source>
        <dbReference type="ARBA" id="ARBA00006914"/>
    </source>
</evidence>
<dbReference type="Pfam" id="PF22977">
    <property type="entry name" value="WHD"/>
    <property type="match status" value="1"/>
</dbReference>
<proteinExistence type="inferred from homology"/>
<sequence length="671" mass="71932">MTVAGRALLQRLIALEQRIRAAVAARRATDPNPDDPFRGLYLSDAAVDELLETPRDPYQGGDPDDTGDPASRLALLAKGAGLSALDVDLLLVALAPDVDSRFEQFYGYLNDDVTRRRATAGLALRLCGYTEADATGRARLDAGAPLVRTGLLNVDEPDRPFLSRTLRVPDRTVAHLLGDDRADPDLAGVLAGDDLTRLPSTPDSERLARAVATGVNLVYLRERTGASGLACAAAAFEANGLSVLGVDAERLATLSEAPQLIRAVVREAVLRGAGVACGPVDGLVPTSILEAFAGVPVPLVLYGTSGWDPRWSQRPPLQSDAMPLTAVQRADMWRDALHGRTAPHVDAAAATAHFVLGALAVRRAADAADIAARVEDTTVDIDHLRYGARGQNAAGLERLARRIEPTVDWADLVLPENVLAGLKELAARARHRDTVLGEWRMRPGGGRGRGVTGLFAGDSGTGKTMSAEVIATGLGLDLYTVNLATVVDKYIGETEKNLERIFTEAAGVNGVLLFDEADAIFGKRSEVRDAHDRYANVESAYLLQRMETFDGLAILATNLRANLDEAFTRRLDVVVDFPVPDESLRQRLWETCLGPRVPRASDVDLGFLANNFELAGGHIRSAAVTSAYLAAEAARPVGMADVIGAVAREYRKLGRMCLEREFGPYMEYAAV</sequence>
<dbReference type="GO" id="GO:0005524">
    <property type="term" value="F:ATP binding"/>
    <property type="evidence" value="ECO:0007669"/>
    <property type="project" value="UniProtKB-KW"/>
</dbReference>
<dbReference type="InterPro" id="IPR003593">
    <property type="entry name" value="AAA+_ATPase"/>
</dbReference>
<dbReference type="InterPro" id="IPR027417">
    <property type="entry name" value="P-loop_NTPase"/>
</dbReference>
<dbReference type="AlphaFoldDB" id="A0A9W6SQL7"/>